<dbReference type="EMBL" id="UINC01032049">
    <property type="protein sequence ID" value="SVB19072.1"/>
    <property type="molecule type" value="Genomic_DNA"/>
</dbReference>
<dbReference type="InterPro" id="IPR034182">
    <property type="entry name" value="Kexin/furin"/>
</dbReference>
<dbReference type="AlphaFoldDB" id="A0A382BZV7"/>
<dbReference type="GO" id="GO:0016485">
    <property type="term" value="P:protein processing"/>
    <property type="evidence" value="ECO:0007669"/>
    <property type="project" value="TreeGrafter"/>
</dbReference>
<gene>
    <name evidence="8" type="ORF">METZ01_LOCUS171926</name>
</gene>
<dbReference type="GO" id="GO:0005802">
    <property type="term" value="C:trans-Golgi network"/>
    <property type="evidence" value="ECO:0007669"/>
    <property type="project" value="TreeGrafter"/>
</dbReference>
<keyword evidence="2" id="KW-0645">Protease</keyword>
<keyword evidence="3" id="KW-0732">Signal</keyword>
<keyword evidence="5" id="KW-0720">Serine protease</keyword>
<name>A0A382BZV7_9ZZZZ</name>
<dbReference type="PROSITE" id="PS00137">
    <property type="entry name" value="SUBTILASE_HIS"/>
    <property type="match status" value="1"/>
</dbReference>
<dbReference type="GO" id="GO:0004252">
    <property type="term" value="F:serine-type endopeptidase activity"/>
    <property type="evidence" value="ECO:0007669"/>
    <property type="project" value="InterPro"/>
</dbReference>
<dbReference type="Gene3D" id="3.40.50.200">
    <property type="entry name" value="Peptidase S8/S53 domain"/>
    <property type="match status" value="1"/>
</dbReference>
<comment type="similarity">
    <text evidence="1">Belongs to the peptidase S8 family. Furin subfamily.</text>
</comment>
<dbReference type="GO" id="GO:0000139">
    <property type="term" value="C:Golgi membrane"/>
    <property type="evidence" value="ECO:0007669"/>
    <property type="project" value="TreeGrafter"/>
</dbReference>
<organism evidence="8">
    <name type="scientific">marine metagenome</name>
    <dbReference type="NCBI Taxonomy" id="408172"/>
    <lineage>
        <taxon>unclassified sequences</taxon>
        <taxon>metagenomes</taxon>
        <taxon>ecological metagenomes</taxon>
    </lineage>
</organism>
<protein>
    <recommendedName>
        <fullName evidence="7">P/Homo B domain-containing protein</fullName>
    </recommendedName>
</protein>
<dbReference type="InterPro" id="IPR000209">
    <property type="entry name" value="Peptidase_S8/S53_dom"/>
</dbReference>
<dbReference type="Pfam" id="PF00082">
    <property type="entry name" value="Peptidase_S8"/>
    <property type="match status" value="1"/>
</dbReference>
<dbReference type="SUPFAM" id="SSF52743">
    <property type="entry name" value="Subtilisin-like"/>
    <property type="match status" value="1"/>
</dbReference>
<dbReference type="PROSITE" id="PS00136">
    <property type="entry name" value="SUBTILASE_ASP"/>
    <property type="match status" value="1"/>
</dbReference>
<dbReference type="PANTHER" id="PTHR42884">
    <property type="entry name" value="PROPROTEIN CONVERTASE SUBTILISIN/KEXIN-RELATED"/>
    <property type="match status" value="1"/>
</dbReference>
<keyword evidence="6" id="KW-0106">Calcium</keyword>
<keyword evidence="4" id="KW-0378">Hydrolase</keyword>
<dbReference type="PANTHER" id="PTHR42884:SF14">
    <property type="entry name" value="NEUROENDOCRINE CONVERTASE 1"/>
    <property type="match status" value="1"/>
</dbReference>
<dbReference type="PRINTS" id="PR00723">
    <property type="entry name" value="SUBTILISIN"/>
</dbReference>
<dbReference type="PROSITE" id="PS00138">
    <property type="entry name" value="SUBTILASE_SER"/>
    <property type="match status" value="1"/>
</dbReference>
<dbReference type="PROSITE" id="PS51829">
    <property type="entry name" value="P_HOMO_B"/>
    <property type="match status" value="1"/>
</dbReference>
<feature type="non-terminal residue" evidence="8">
    <location>
        <position position="1"/>
    </location>
</feature>
<dbReference type="InterPro" id="IPR023828">
    <property type="entry name" value="Peptidase_S8_Ser-AS"/>
</dbReference>
<dbReference type="InterPro" id="IPR023827">
    <property type="entry name" value="Peptidase_S8_Asp-AS"/>
</dbReference>
<evidence type="ECO:0000256" key="4">
    <source>
        <dbReference type="ARBA" id="ARBA00022801"/>
    </source>
</evidence>
<dbReference type="Gene3D" id="2.60.120.260">
    <property type="entry name" value="Galactose-binding domain-like"/>
    <property type="match status" value="1"/>
</dbReference>
<evidence type="ECO:0000256" key="5">
    <source>
        <dbReference type="ARBA" id="ARBA00022825"/>
    </source>
</evidence>
<feature type="domain" description="P/Homo B" evidence="7">
    <location>
        <begin position="486"/>
        <end position="613"/>
    </location>
</feature>
<dbReference type="InterPro" id="IPR036852">
    <property type="entry name" value="Peptidase_S8/S53_dom_sf"/>
</dbReference>
<dbReference type="InterPro" id="IPR002884">
    <property type="entry name" value="P_dom"/>
</dbReference>
<accession>A0A382BZV7</accession>
<feature type="non-terminal residue" evidence="8">
    <location>
        <position position="677"/>
    </location>
</feature>
<dbReference type="Pfam" id="PF01483">
    <property type="entry name" value="P_proprotein"/>
    <property type="match status" value="1"/>
</dbReference>
<evidence type="ECO:0000259" key="7">
    <source>
        <dbReference type="PROSITE" id="PS51829"/>
    </source>
</evidence>
<evidence type="ECO:0000256" key="2">
    <source>
        <dbReference type="ARBA" id="ARBA00022670"/>
    </source>
</evidence>
<sequence length="677" mass="71845">ECYFQMTLAEAVAEGCAESTIRPKSASSEAEVTASSLLESYSWDVQRAFSRVSDMNLYDEEQLSGTADWVVVTGMPPEAHAYSSAGPDHSEPAPLLDGAYIWRFDDPSLALDSLEHAVKTGYIKIFYPLVELQTQLQFTPNDTLFSDQWHLDNTGQSSGTSGEDANITGVWDNYNGSGVVISIVDDGVQTGHPDLSANWNAAVSYDWCDGDTDPNPQSSSENHGTAVAGVAAATGDNNLDVSGAAFGATLSGQRLISCSVTDSILAGVLSFNNDIIDIYQNSWNYIDQLYPSVGPLTTAALSLAEQNGRGGLGNIIVFSAGNGLLGGSNSNYKDLPNSRYTIAVSAIDHTGVQSYYSEPGANILVAAHSSGGNKGSEFPYTTYVGITTTDRTGSDGYSSGDTDNNFGGTSSAAPLVSGIIALMLEANENLTWRDVQHILVNSARKNDPSDSSWGANGAGHDVSHKYGFGVIDAGAAVALAENWASVDDEANASYGPYTPSVAIPDASSSWTEVSTYVSAGVQVETTEVTVDIDHTYRGDLDIVLVSPSGTESWLAEGGRSDSGDDFDDWTFSTVHNWGEQSAGTWTLKVRDMAFGDFGTLNSWTLNTYGTSNPLYVTGAFEYEDREFDETGFTGVNPYLPIRGADVEIFDDSTGTILATTRTNNLGVFNASITITAA</sequence>
<dbReference type="InterPro" id="IPR008979">
    <property type="entry name" value="Galactose-bd-like_sf"/>
</dbReference>
<dbReference type="InterPro" id="IPR022398">
    <property type="entry name" value="Peptidase_S8_His-AS"/>
</dbReference>
<dbReference type="CDD" id="cd04059">
    <property type="entry name" value="Peptidases_S8_Protein_convertases_Kexins_Furin-like"/>
    <property type="match status" value="1"/>
</dbReference>
<dbReference type="SUPFAM" id="SSF49785">
    <property type="entry name" value="Galactose-binding domain-like"/>
    <property type="match status" value="1"/>
</dbReference>
<dbReference type="PROSITE" id="PS51892">
    <property type="entry name" value="SUBTILASE"/>
    <property type="match status" value="1"/>
</dbReference>
<proteinExistence type="inferred from homology"/>
<dbReference type="InterPro" id="IPR015500">
    <property type="entry name" value="Peptidase_S8_subtilisin-rel"/>
</dbReference>
<evidence type="ECO:0000256" key="6">
    <source>
        <dbReference type="ARBA" id="ARBA00022837"/>
    </source>
</evidence>
<evidence type="ECO:0000256" key="3">
    <source>
        <dbReference type="ARBA" id="ARBA00022729"/>
    </source>
</evidence>
<evidence type="ECO:0000256" key="1">
    <source>
        <dbReference type="ARBA" id="ARBA00005325"/>
    </source>
</evidence>
<evidence type="ECO:0000313" key="8">
    <source>
        <dbReference type="EMBL" id="SVB19072.1"/>
    </source>
</evidence>
<reference evidence="8" key="1">
    <citation type="submission" date="2018-05" db="EMBL/GenBank/DDBJ databases">
        <authorList>
            <person name="Lanie J.A."/>
            <person name="Ng W.-L."/>
            <person name="Kazmierczak K.M."/>
            <person name="Andrzejewski T.M."/>
            <person name="Davidsen T.M."/>
            <person name="Wayne K.J."/>
            <person name="Tettelin H."/>
            <person name="Glass J.I."/>
            <person name="Rusch D."/>
            <person name="Podicherti R."/>
            <person name="Tsui H.-C.T."/>
            <person name="Winkler M.E."/>
        </authorList>
    </citation>
    <scope>NUCLEOTIDE SEQUENCE</scope>
</reference>